<keyword evidence="2" id="KW-0808">Transferase</keyword>
<feature type="domain" description="HipA-like C-terminal" evidence="4">
    <location>
        <begin position="175"/>
        <end position="361"/>
    </location>
</feature>
<comment type="similarity">
    <text evidence="1">Belongs to the HipA Ser/Thr kinase family.</text>
</comment>
<dbReference type="RefSeq" id="WP_109519089.1">
    <property type="nucleotide sequence ID" value="NZ_PDOA01000028.1"/>
</dbReference>
<dbReference type="Proteomes" id="UP000245048">
    <property type="component" value="Unassembled WGS sequence"/>
</dbReference>
<evidence type="ECO:0000259" key="5">
    <source>
        <dbReference type="Pfam" id="PF13657"/>
    </source>
</evidence>
<reference evidence="7" key="1">
    <citation type="submission" date="2017-10" db="EMBL/GenBank/DDBJ databases">
        <authorList>
            <person name="Toshchakov S.V."/>
            <person name="Goeva M.A."/>
        </authorList>
    </citation>
    <scope>NUCLEOTIDE SEQUENCE [LARGE SCALE GENOMIC DNA]</scope>
    <source>
        <strain evidence="7">JR1/69-1-13</strain>
    </source>
</reference>
<evidence type="ECO:0000256" key="1">
    <source>
        <dbReference type="ARBA" id="ARBA00010164"/>
    </source>
</evidence>
<protein>
    <submittedName>
        <fullName evidence="6">HipA domain protein</fullName>
    </submittedName>
</protein>
<dbReference type="EMBL" id="PDOA01000028">
    <property type="protein sequence ID" value="PWC26636.1"/>
    <property type="molecule type" value="Genomic_DNA"/>
</dbReference>
<dbReference type="InterPro" id="IPR012893">
    <property type="entry name" value="HipA-like_C"/>
</dbReference>
<evidence type="ECO:0000256" key="3">
    <source>
        <dbReference type="ARBA" id="ARBA00022777"/>
    </source>
</evidence>
<evidence type="ECO:0000313" key="6">
    <source>
        <dbReference type="EMBL" id="PWC26636.1"/>
    </source>
</evidence>
<evidence type="ECO:0000313" key="7">
    <source>
        <dbReference type="Proteomes" id="UP000245048"/>
    </source>
</evidence>
<organism evidence="6 7">
    <name type="scientific">Teichococcus aestuarii</name>
    <dbReference type="NCBI Taxonomy" id="568898"/>
    <lineage>
        <taxon>Bacteria</taxon>
        <taxon>Pseudomonadati</taxon>
        <taxon>Pseudomonadota</taxon>
        <taxon>Alphaproteobacteria</taxon>
        <taxon>Acetobacterales</taxon>
        <taxon>Roseomonadaceae</taxon>
        <taxon>Roseomonas</taxon>
    </lineage>
</organism>
<dbReference type="PANTHER" id="PTHR37419:SF8">
    <property type="entry name" value="TOXIN YJJJ"/>
    <property type="match status" value="1"/>
</dbReference>
<evidence type="ECO:0000256" key="2">
    <source>
        <dbReference type="ARBA" id="ARBA00022679"/>
    </source>
</evidence>
<keyword evidence="3" id="KW-0418">Kinase</keyword>
<keyword evidence="7" id="KW-1185">Reference proteome</keyword>
<proteinExistence type="inferred from homology"/>
<dbReference type="PANTHER" id="PTHR37419">
    <property type="entry name" value="SERINE/THREONINE-PROTEIN KINASE TOXIN HIPA"/>
    <property type="match status" value="1"/>
</dbReference>
<gene>
    <name evidence="6" type="ORF">CR165_22090</name>
</gene>
<dbReference type="GO" id="GO:0004674">
    <property type="term" value="F:protein serine/threonine kinase activity"/>
    <property type="evidence" value="ECO:0007669"/>
    <property type="project" value="TreeGrafter"/>
</dbReference>
<name>A0A2U1UYA3_9PROT</name>
<dbReference type="InterPro" id="IPR016869">
    <property type="entry name" value="UCP028135_HipA-like"/>
</dbReference>
<dbReference type="InterPro" id="IPR017508">
    <property type="entry name" value="HipA_N1"/>
</dbReference>
<dbReference type="GO" id="GO:0005829">
    <property type="term" value="C:cytosol"/>
    <property type="evidence" value="ECO:0007669"/>
    <property type="project" value="TreeGrafter"/>
</dbReference>
<sequence length="453" mass="49982">MPKPKELTLQIHAGGRWNDAAQLTLNHPEAGWRGASKLAYDDAWVFEADPDFTDRVHGWQALSVRLPPSLRLSSFESWPPFLLDLLPQGHARKVLAEVLGLHQDAAACDTPLLLRAAGDPIGNIRIKQAWDAERKRVKAAEAHPGLTLEEIFERGDTFNEFARDFAAVASGSSGVQGAWPKLLMTRNAAGHWLPDPMVPDDQATDHAIIKWMGDKDEVTRLILAAEAPYLELARIFGLRCARPLEHRNGTLFIPRFDREVVSGRVVRLGQESIVSAAGIAAFGHQASHEEYLAVLKTCCDDPAAEVTEYVLRDVLNLALGNPDNHGRNTALQKRADGTVRLAPLYDFCPMRLDPSGVARSTTWKCMRPFNGARRDLNPDWEEVCRVAADGVPGFVAADLMEVLASKADCLHRMPERARKIGIPDRVIAGAMGFCGQHAEALEALGRRRHHATR</sequence>
<accession>A0A2U1UYA3</accession>
<dbReference type="InterPro" id="IPR052028">
    <property type="entry name" value="HipA_Ser/Thr_kinase"/>
</dbReference>
<dbReference type="Pfam" id="PF13657">
    <property type="entry name" value="Couple_hipA"/>
    <property type="match status" value="1"/>
</dbReference>
<comment type="caution">
    <text evidence="6">The sequence shown here is derived from an EMBL/GenBank/DDBJ whole genome shotgun (WGS) entry which is preliminary data.</text>
</comment>
<dbReference type="AlphaFoldDB" id="A0A2U1UYA3"/>
<feature type="domain" description="HipA N-terminal subdomain 1" evidence="5">
    <location>
        <begin position="41"/>
        <end position="126"/>
    </location>
</feature>
<dbReference type="Pfam" id="PF07804">
    <property type="entry name" value="HipA_C"/>
    <property type="match status" value="1"/>
</dbReference>
<evidence type="ECO:0000259" key="4">
    <source>
        <dbReference type="Pfam" id="PF07804"/>
    </source>
</evidence>
<dbReference type="PIRSF" id="PIRSF028135">
    <property type="entry name" value="UCP028135_HipA-like"/>
    <property type="match status" value="1"/>
</dbReference>
<dbReference type="OrthoDB" id="9805913at2"/>